<dbReference type="InterPro" id="IPR001806">
    <property type="entry name" value="Small_GTPase"/>
</dbReference>
<keyword evidence="1" id="KW-0547">Nucleotide-binding</keyword>
<dbReference type="PROSITE" id="PS51419">
    <property type="entry name" value="RAB"/>
    <property type="match status" value="1"/>
</dbReference>
<proteinExistence type="predicted"/>
<dbReference type="InterPro" id="IPR027417">
    <property type="entry name" value="P-loop_NTPase"/>
</dbReference>
<keyword evidence="2" id="KW-0342">GTP-binding</keyword>
<dbReference type="InterPro" id="IPR005225">
    <property type="entry name" value="Small_GTP-bd"/>
</dbReference>
<dbReference type="PROSITE" id="PS51421">
    <property type="entry name" value="RAS"/>
    <property type="match status" value="1"/>
</dbReference>
<dbReference type="GO" id="GO:0005525">
    <property type="term" value="F:GTP binding"/>
    <property type="evidence" value="ECO:0007669"/>
    <property type="project" value="UniProtKB-KW"/>
</dbReference>
<evidence type="ECO:0000256" key="2">
    <source>
        <dbReference type="ARBA" id="ARBA00023134"/>
    </source>
</evidence>
<dbReference type="PRINTS" id="PR00449">
    <property type="entry name" value="RASTRNSFRMNG"/>
</dbReference>
<dbReference type="InterPro" id="IPR003578">
    <property type="entry name" value="Small_GTPase_Rho"/>
</dbReference>
<evidence type="ECO:0000313" key="4">
    <source>
        <dbReference type="Proteomes" id="UP001634394"/>
    </source>
</evidence>
<accession>A0ABD3WIT3</accession>
<dbReference type="EMBL" id="JBJQND010000006">
    <property type="protein sequence ID" value="KAL3873236.1"/>
    <property type="molecule type" value="Genomic_DNA"/>
</dbReference>
<name>A0ABD3WIT3_SINWO</name>
<dbReference type="Proteomes" id="UP001634394">
    <property type="component" value="Unassembled WGS sequence"/>
</dbReference>
<organism evidence="3 4">
    <name type="scientific">Sinanodonta woodiana</name>
    <name type="common">Chinese pond mussel</name>
    <name type="synonym">Anodonta woodiana</name>
    <dbReference type="NCBI Taxonomy" id="1069815"/>
    <lineage>
        <taxon>Eukaryota</taxon>
        <taxon>Metazoa</taxon>
        <taxon>Spiralia</taxon>
        <taxon>Lophotrochozoa</taxon>
        <taxon>Mollusca</taxon>
        <taxon>Bivalvia</taxon>
        <taxon>Autobranchia</taxon>
        <taxon>Heteroconchia</taxon>
        <taxon>Palaeoheterodonta</taxon>
        <taxon>Unionida</taxon>
        <taxon>Unionoidea</taxon>
        <taxon>Unionidae</taxon>
        <taxon>Unioninae</taxon>
        <taxon>Sinanodonta</taxon>
    </lineage>
</organism>
<sequence>MVIMTADMKSVQCCIVGDGMVGKTCLALNIMHQNLPKDYTATVLEHYASSIKVLGDEYRLHIYDSAGQHDYEGLRACTYKDSEIYVVCYSVVDRESLESVKHFWIPEIKKHMDRKKPIILIGTQTDLRQASDYDIYMAVSTEEGSTLAKDIGALLFMECTCQNQNSVKRVFESVVSSALKYRKKKKKKSTLVNKIIRRLS</sequence>
<dbReference type="Gene3D" id="3.40.50.300">
    <property type="entry name" value="P-loop containing nucleotide triphosphate hydrolases"/>
    <property type="match status" value="1"/>
</dbReference>
<dbReference type="SMART" id="SM00175">
    <property type="entry name" value="RAB"/>
    <property type="match status" value="1"/>
</dbReference>
<dbReference type="SMART" id="SM00173">
    <property type="entry name" value="RAS"/>
    <property type="match status" value="1"/>
</dbReference>
<evidence type="ECO:0000313" key="3">
    <source>
        <dbReference type="EMBL" id="KAL3873236.1"/>
    </source>
</evidence>
<comment type="caution">
    <text evidence="3">The sequence shown here is derived from an EMBL/GenBank/DDBJ whole genome shotgun (WGS) entry which is preliminary data.</text>
</comment>
<protein>
    <submittedName>
        <fullName evidence="3">Uncharacterized protein</fullName>
    </submittedName>
</protein>
<reference evidence="3 4" key="1">
    <citation type="submission" date="2024-11" db="EMBL/GenBank/DDBJ databases">
        <title>Chromosome-level genome assembly of the freshwater bivalve Anodonta woodiana.</title>
        <authorList>
            <person name="Chen X."/>
        </authorList>
    </citation>
    <scope>NUCLEOTIDE SEQUENCE [LARGE SCALE GENOMIC DNA]</scope>
    <source>
        <strain evidence="3">MN2024</strain>
        <tissue evidence="3">Gills</tissue>
    </source>
</reference>
<dbReference type="Pfam" id="PF00071">
    <property type="entry name" value="Ras"/>
    <property type="match status" value="1"/>
</dbReference>
<gene>
    <name evidence="3" type="ORF">ACJMK2_036376</name>
</gene>
<dbReference type="SUPFAM" id="SSF52540">
    <property type="entry name" value="P-loop containing nucleoside triphosphate hydrolases"/>
    <property type="match status" value="1"/>
</dbReference>
<evidence type="ECO:0000256" key="1">
    <source>
        <dbReference type="ARBA" id="ARBA00022741"/>
    </source>
</evidence>
<dbReference type="PROSITE" id="PS51420">
    <property type="entry name" value="RHO"/>
    <property type="match status" value="1"/>
</dbReference>
<dbReference type="AlphaFoldDB" id="A0ABD3WIT3"/>
<dbReference type="CDD" id="cd00157">
    <property type="entry name" value="Rho"/>
    <property type="match status" value="1"/>
</dbReference>
<keyword evidence="4" id="KW-1185">Reference proteome</keyword>
<dbReference type="NCBIfam" id="TIGR00231">
    <property type="entry name" value="small_GTP"/>
    <property type="match status" value="1"/>
</dbReference>
<dbReference type="PANTHER" id="PTHR24072">
    <property type="entry name" value="RHO FAMILY GTPASE"/>
    <property type="match status" value="1"/>
</dbReference>
<dbReference type="SMART" id="SM00174">
    <property type="entry name" value="RHO"/>
    <property type="match status" value="1"/>
</dbReference>